<name>A0A840F6W7_9SPHN</name>
<keyword evidence="1" id="KW-0732">Signal</keyword>
<dbReference type="PANTHER" id="PTHR33361">
    <property type="entry name" value="GLR0591 PROTEIN"/>
    <property type="match status" value="1"/>
</dbReference>
<gene>
    <name evidence="2" type="ORF">GGQ80_002930</name>
</gene>
<evidence type="ECO:0000313" key="2">
    <source>
        <dbReference type="EMBL" id="MBB4155013.1"/>
    </source>
</evidence>
<dbReference type="Proteomes" id="UP000529795">
    <property type="component" value="Unassembled WGS sequence"/>
</dbReference>
<feature type="signal peptide" evidence="1">
    <location>
        <begin position="1"/>
        <end position="29"/>
    </location>
</feature>
<evidence type="ECO:0000313" key="3">
    <source>
        <dbReference type="Proteomes" id="UP000529795"/>
    </source>
</evidence>
<protein>
    <submittedName>
        <fullName evidence="2">Uncharacterized protein (DUF885 family)</fullName>
    </submittedName>
</protein>
<dbReference type="AlphaFoldDB" id="A0A840F6W7"/>
<evidence type="ECO:0000256" key="1">
    <source>
        <dbReference type="SAM" id="SignalP"/>
    </source>
</evidence>
<sequence length="587" mass="65662">MPEDNRSGTLPVMIAALLLAAATPTSADAAFAAVWKPEWQARVAENIADDGAENADAVSDHLPDVSAAAHARRAARWQAAIAKLDAIDQRRLSPETRVDFQVYRAQLTGFLEDERFREWEKPVNGDSAFWSDVQYAPRQQFRNGERDYRRYLTWLGDIPRYFAQQQANLSLGLARGFTPPAIVMQGRDKPVAQVAEATDPTKTVFYEPFTKMPPTIAPATRAALQAEAKRIIAAQVIPANRTLLAYLRTTYLPGLRQQLDAASYPDGLAYYRSRIRLYTTTDMTPDAIHQLGLSEVARIKGEMEAVRREVKFAGDLPAFLTFLRTDPQFYPKTADQLLKEAAWEAKRFDGMAALWFGRLPRRRFAIVPVPADIAPFYTAGRGGPGTYLVNTYDLPSRPLFQLPALTLHESAPGHAFQMPLAAENTGLLPFRRNSYISAYGEGWALYCERLGDEMGFYQTPYERFGMLSYQMWRAARLVVDTGVHTKGWSREQAQAFLRDNTALSNQEVTTEVDRYIGWPGQALSYYLGELAIQRARAKAEKALGAKFDIRAFHDTVLSLGSVPLPVMEARVDRFIAEGGKSPYPEGS</sequence>
<dbReference type="PANTHER" id="PTHR33361:SF2">
    <property type="entry name" value="DUF885 DOMAIN-CONTAINING PROTEIN"/>
    <property type="match status" value="1"/>
</dbReference>
<comment type="caution">
    <text evidence="2">The sequence shown here is derived from an EMBL/GenBank/DDBJ whole genome shotgun (WGS) entry which is preliminary data.</text>
</comment>
<dbReference type="EMBL" id="JACIEV010000009">
    <property type="protein sequence ID" value="MBB4155013.1"/>
    <property type="molecule type" value="Genomic_DNA"/>
</dbReference>
<accession>A0A840F6W7</accession>
<organism evidence="2 3">
    <name type="scientific">Sphingomonas jinjuensis</name>
    <dbReference type="NCBI Taxonomy" id="535907"/>
    <lineage>
        <taxon>Bacteria</taxon>
        <taxon>Pseudomonadati</taxon>
        <taxon>Pseudomonadota</taxon>
        <taxon>Alphaproteobacteria</taxon>
        <taxon>Sphingomonadales</taxon>
        <taxon>Sphingomonadaceae</taxon>
        <taxon>Sphingomonas</taxon>
    </lineage>
</organism>
<keyword evidence="3" id="KW-1185">Reference proteome</keyword>
<proteinExistence type="predicted"/>
<feature type="chain" id="PRO_5032365338" evidence="1">
    <location>
        <begin position="30"/>
        <end position="587"/>
    </location>
</feature>
<dbReference type="InterPro" id="IPR010281">
    <property type="entry name" value="DUF885"/>
</dbReference>
<reference evidence="2 3" key="1">
    <citation type="submission" date="2020-08" db="EMBL/GenBank/DDBJ databases">
        <title>Genomic Encyclopedia of Type Strains, Phase IV (KMG-IV): sequencing the most valuable type-strain genomes for metagenomic binning, comparative biology and taxonomic classification.</title>
        <authorList>
            <person name="Goeker M."/>
        </authorList>
    </citation>
    <scope>NUCLEOTIDE SEQUENCE [LARGE SCALE GENOMIC DNA]</scope>
    <source>
        <strain evidence="2 3">YC6723</strain>
    </source>
</reference>
<dbReference type="Pfam" id="PF05960">
    <property type="entry name" value="DUF885"/>
    <property type="match status" value="1"/>
</dbReference>